<keyword evidence="3" id="KW-0235">DNA replication</keyword>
<dbReference type="GO" id="GO:0000775">
    <property type="term" value="C:chromosome, centromeric region"/>
    <property type="evidence" value="ECO:0007669"/>
    <property type="project" value="TreeGrafter"/>
</dbReference>
<proteinExistence type="inferred from homology"/>
<comment type="similarity">
    <text evidence="1">Belongs to the DCC1 family.</text>
</comment>
<evidence type="ECO:0000256" key="2">
    <source>
        <dbReference type="ARBA" id="ARBA00017682"/>
    </source>
</evidence>
<dbReference type="GO" id="GO:0006260">
    <property type="term" value="P:DNA replication"/>
    <property type="evidence" value="ECO:0007669"/>
    <property type="project" value="UniProtKB-KW"/>
</dbReference>
<dbReference type="FunCoup" id="A0A1S3IEN0">
    <property type="interactions" value="1576"/>
</dbReference>
<reference evidence="5" key="1">
    <citation type="submission" date="2025-08" db="UniProtKB">
        <authorList>
            <consortium name="RefSeq"/>
        </authorList>
    </citation>
    <scope>IDENTIFICATION</scope>
    <source>
        <tissue evidence="5">Gonads</tissue>
    </source>
</reference>
<dbReference type="PANTHER" id="PTHR13395">
    <property type="entry name" value="SISTER CHROMATID COHESION PROTEIN DCC1-RELATED"/>
    <property type="match status" value="1"/>
</dbReference>
<evidence type="ECO:0000313" key="5">
    <source>
        <dbReference type="RefSeq" id="XP_013396720.1"/>
    </source>
</evidence>
<dbReference type="Proteomes" id="UP000085678">
    <property type="component" value="Unplaced"/>
</dbReference>
<dbReference type="GO" id="GO:0034088">
    <property type="term" value="P:maintenance of mitotic sister chromatid cohesion"/>
    <property type="evidence" value="ECO:0007669"/>
    <property type="project" value="TreeGrafter"/>
</dbReference>
<organism evidence="4 5">
    <name type="scientific">Lingula anatina</name>
    <name type="common">Brachiopod</name>
    <name type="synonym">Lingula unguis</name>
    <dbReference type="NCBI Taxonomy" id="7574"/>
    <lineage>
        <taxon>Eukaryota</taxon>
        <taxon>Metazoa</taxon>
        <taxon>Spiralia</taxon>
        <taxon>Lophotrochozoa</taxon>
        <taxon>Brachiopoda</taxon>
        <taxon>Linguliformea</taxon>
        <taxon>Lingulata</taxon>
        <taxon>Lingulida</taxon>
        <taxon>Linguloidea</taxon>
        <taxon>Lingulidae</taxon>
        <taxon>Lingula</taxon>
    </lineage>
</organism>
<evidence type="ECO:0000313" key="4">
    <source>
        <dbReference type="Proteomes" id="UP000085678"/>
    </source>
</evidence>
<keyword evidence="4" id="KW-1185">Reference proteome</keyword>
<evidence type="ECO:0000256" key="3">
    <source>
        <dbReference type="ARBA" id="ARBA00022705"/>
    </source>
</evidence>
<evidence type="ECO:0000256" key="1">
    <source>
        <dbReference type="ARBA" id="ARBA00007017"/>
    </source>
</evidence>
<sequence length="418" mass="47648">MEVDAPADSTMDAYCTTRMLSNGDRTLEDIHQIMEFAKLDRAEVNPTVQCLHFSTHMDNTSVKLMEVDESLLEHLVTGERLTIRGDKTDSAVVCTNRKTFEIKEAETSNSVLILPDLLLPEKLGEKEIIIEKEVSAILYNYFELRPIKPRLKKMKELLEENVYSGPECEEDENHHGRKYSYADLKELVQASEGEIQEGLKALQAVEIDGYIRMLDFDYLQKVLSSIAGLVEENDWTTDHLPLRTCLEELQDLYDRHIIIHVLDCYGTKSDPGGGKNMEADSADVEYALCESKICRFYAEILLRASEKFNLQEFLLTWQESVPVGMKTDSCQLEGLALIDKTSRPEVIIYFPVEELPEDIEARFNALFRVREKWTKEEITPYIKDVATEKMGTGALLMKYARASTSNGVKVYNSKKAVT</sequence>
<dbReference type="Pfam" id="PF09724">
    <property type="entry name" value="Dcc1"/>
    <property type="match status" value="1"/>
</dbReference>
<dbReference type="STRING" id="7574.A0A1S3IEN0"/>
<name>A0A1S3IEN0_LINAN</name>
<dbReference type="RefSeq" id="XP_013396720.1">
    <property type="nucleotide sequence ID" value="XM_013541266.1"/>
</dbReference>
<dbReference type="KEGG" id="lak:106163620"/>
<dbReference type="GO" id="GO:0031390">
    <property type="term" value="C:Ctf18 RFC-like complex"/>
    <property type="evidence" value="ECO:0007669"/>
    <property type="project" value="InterPro"/>
</dbReference>
<dbReference type="InParanoid" id="A0A1S3IEN0"/>
<protein>
    <recommendedName>
        <fullName evidence="2">Sister chromatid cohesion protein DCC1</fullName>
    </recommendedName>
</protein>
<dbReference type="InterPro" id="IPR019128">
    <property type="entry name" value="Dcc1"/>
</dbReference>
<dbReference type="GeneID" id="106163620"/>
<dbReference type="OrthoDB" id="5199543at2759"/>
<accession>A0A1S3IEN0</accession>
<dbReference type="AlphaFoldDB" id="A0A1S3IEN0"/>
<dbReference type="GO" id="GO:0000785">
    <property type="term" value="C:chromatin"/>
    <property type="evidence" value="ECO:0007669"/>
    <property type="project" value="TreeGrafter"/>
</dbReference>
<gene>
    <name evidence="5" type="primary">LOC106163620</name>
</gene>
<dbReference type="PANTHER" id="PTHR13395:SF6">
    <property type="entry name" value="SISTER CHROMATID COHESION PROTEIN DCC1"/>
    <property type="match status" value="1"/>
</dbReference>